<evidence type="ECO:0000256" key="1">
    <source>
        <dbReference type="RuleBase" id="RU000383"/>
    </source>
</evidence>
<feature type="domain" description="Cyclin-like" evidence="3">
    <location>
        <begin position="62"/>
        <end position="146"/>
    </location>
</feature>
<evidence type="ECO:0000256" key="2">
    <source>
        <dbReference type="SAM" id="MobiDB-lite"/>
    </source>
</evidence>
<dbReference type="InterPro" id="IPR036915">
    <property type="entry name" value="Cyclin-like_sf"/>
</dbReference>
<name>A0A1V9ZVK4_9STRA</name>
<organism evidence="4 5">
    <name type="scientific">Thraustotheca clavata</name>
    <dbReference type="NCBI Taxonomy" id="74557"/>
    <lineage>
        <taxon>Eukaryota</taxon>
        <taxon>Sar</taxon>
        <taxon>Stramenopiles</taxon>
        <taxon>Oomycota</taxon>
        <taxon>Saprolegniomycetes</taxon>
        <taxon>Saprolegniales</taxon>
        <taxon>Achlyaceae</taxon>
        <taxon>Thraustotheca</taxon>
    </lineage>
</organism>
<feature type="region of interest" description="Disordered" evidence="2">
    <location>
        <begin position="247"/>
        <end position="282"/>
    </location>
</feature>
<evidence type="ECO:0000259" key="3">
    <source>
        <dbReference type="SMART" id="SM00385"/>
    </source>
</evidence>
<dbReference type="EMBL" id="JNBS01001285">
    <property type="protein sequence ID" value="OQS02037.1"/>
    <property type="molecule type" value="Genomic_DNA"/>
</dbReference>
<dbReference type="AlphaFoldDB" id="A0A1V9ZVK4"/>
<dbReference type="PANTHER" id="PTHR10177">
    <property type="entry name" value="CYCLINS"/>
    <property type="match status" value="1"/>
</dbReference>
<comment type="caution">
    <text evidence="4">The sequence shown here is derived from an EMBL/GenBank/DDBJ whole genome shotgun (WGS) entry which is preliminary data.</text>
</comment>
<keyword evidence="5" id="KW-1185">Reference proteome</keyword>
<evidence type="ECO:0000313" key="5">
    <source>
        <dbReference type="Proteomes" id="UP000243217"/>
    </source>
</evidence>
<dbReference type="Proteomes" id="UP000243217">
    <property type="component" value="Unassembled WGS sequence"/>
</dbReference>
<sequence>MDLNCLEDVPETINSSLSSAIGDSYEMLGHLMQREISTAPNPFYLLNQADGITEASRSHICSWICEVAQEFEFSNLTTAFAINYLDRYLTHYSTTQHRLQLVALVAILIASKFQENDGISMEEAKEIASNVFTVGDIKRMERDMLGALEWKLHAVVPIMYIERILDDLDQTHHLSAVCDEIVSLHQATYNQLQFSSSIVAISILRIAYDLHGLCSSLLSEYLSKMNLSLNTNECQEQLQLILPSHLTKKKKRERSPSPSSVDEDITTITTPHMTEIKRQKSC</sequence>
<accession>A0A1V9ZVK4</accession>
<dbReference type="InterPro" id="IPR006671">
    <property type="entry name" value="Cyclin_N"/>
</dbReference>
<dbReference type="Gene3D" id="1.10.472.10">
    <property type="entry name" value="Cyclin-like"/>
    <property type="match status" value="2"/>
</dbReference>
<gene>
    <name evidence="4" type="ORF">THRCLA_05555</name>
</gene>
<dbReference type="STRING" id="74557.A0A1V9ZVK4"/>
<dbReference type="InterPro" id="IPR013763">
    <property type="entry name" value="Cyclin-like_dom"/>
</dbReference>
<comment type="similarity">
    <text evidence="1">Belongs to the cyclin family.</text>
</comment>
<dbReference type="OrthoDB" id="5590282at2759"/>
<dbReference type="FunFam" id="1.10.472.10:FF:000057">
    <property type="entry name" value="Cyclin N-terminal domain containing 2"/>
    <property type="match status" value="1"/>
</dbReference>
<proteinExistence type="inferred from homology"/>
<dbReference type="Pfam" id="PF00134">
    <property type="entry name" value="Cyclin_N"/>
    <property type="match status" value="1"/>
</dbReference>
<reference evidence="4 5" key="1">
    <citation type="journal article" date="2014" name="Genome Biol. Evol.">
        <title>The secreted proteins of Achlya hypogyna and Thraustotheca clavata identify the ancestral oomycete secretome and reveal gene acquisitions by horizontal gene transfer.</title>
        <authorList>
            <person name="Misner I."/>
            <person name="Blouin N."/>
            <person name="Leonard G."/>
            <person name="Richards T.A."/>
            <person name="Lane C.E."/>
        </authorList>
    </citation>
    <scope>NUCLEOTIDE SEQUENCE [LARGE SCALE GENOMIC DNA]</scope>
    <source>
        <strain evidence="4 5">ATCC 34112</strain>
    </source>
</reference>
<protein>
    <recommendedName>
        <fullName evidence="3">Cyclin-like domain-containing protein</fullName>
    </recommendedName>
</protein>
<dbReference type="InterPro" id="IPR039361">
    <property type="entry name" value="Cyclin"/>
</dbReference>
<keyword evidence="1" id="KW-0195">Cyclin</keyword>
<dbReference type="SUPFAM" id="SSF47954">
    <property type="entry name" value="Cyclin-like"/>
    <property type="match status" value="1"/>
</dbReference>
<dbReference type="SMART" id="SM00385">
    <property type="entry name" value="CYCLIN"/>
    <property type="match status" value="1"/>
</dbReference>
<evidence type="ECO:0000313" key="4">
    <source>
        <dbReference type="EMBL" id="OQS02037.1"/>
    </source>
</evidence>